<dbReference type="HOGENOM" id="CLU_3051548_0_0_1"/>
<gene>
    <name evidence="1" type="ORF">GLOINDRAFT_33365</name>
</gene>
<sequence length="54" mass="6265">MSPVVILASTPKNREITKMGLQIRRPRKKESQLLVQTSLRFRVWLMRKDLGDAA</sequence>
<dbReference type="AlphaFoldDB" id="U9TUL8"/>
<reference evidence="1" key="1">
    <citation type="submission" date="2013-07" db="EMBL/GenBank/DDBJ databases">
        <title>The genome of an arbuscular mycorrhizal fungus provides insights into the evolution of the oldest plant symbiosis.</title>
        <authorList>
            <consortium name="DOE Joint Genome Institute"/>
            <person name="Tisserant E."/>
            <person name="Malbreil M."/>
            <person name="Kuo A."/>
            <person name="Kohler A."/>
            <person name="Symeonidi A."/>
            <person name="Balestrini R."/>
            <person name="Charron P."/>
            <person name="Duensing N."/>
            <person name="Frei-dit-Frey N."/>
            <person name="Gianinazzi-Pearson V."/>
            <person name="Gilbert B."/>
            <person name="Handa Y."/>
            <person name="Hijri M."/>
            <person name="Kaul R."/>
            <person name="Kawaguchi M."/>
            <person name="Krajinski F."/>
            <person name="Lammers P."/>
            <person name="Lapierre D."/>
            <person name="Masclaux F.G."/>
            <person name="Murat C."/>
            <person name="Morin E."/>
            <person name="Ndikumana S."/>
            <person name="Pagni M."/>
            <person name="Petitpierre D."/>
            <person name="Requena N."/>
            <person name="Rosikiewicz P."/>
            <person name="Riley R."/>
            <person name="Saito K."/>
            <person name="San Clemente H."/>
            <person name="Shapiro H."/>
            <person name="van Tuinen D."/>
            <person name="Becard G."/>
            <person name="Bonfante P."/>
            <person name="Paszkowski U."/>
            <person name="Shachar-Hill Y."/>
            <person name="Young J.P."/>
            <person name="Sanders I.R."/>
            <person name="Henrissat B."/>
            <person name="Rensing S.A."/>
            <person name="Grigoriev I.V."/>
            <person name="Corradi N."/>
            <person name="Roux C."/>
            <person name="Martin F."/>
        </authorList>
    </citation>
    <scope>NUCLEOTIDE SEQUENCE</scope>
    <source>
        <strain evidence="1">DAOM 197198</strain>
    </source>
</reference>
<accession>U9TUL8</accession>
<proteinExistence type="predicted"/>
<evidence type="ECO:0000313" key="1">
    <source>
        <dbReference type="EMBL" id="ESA07051.1"/>
    </source>
</evidence>
<name>U9TUL8_RHIID</name>
<protein>
    <submittedName>
        <fullName evidence="1">Uncharacterized protein</fullName>
    </submittedName>
</protein>
<dbReference type="EMBL" id="KI290799">
    <property type="protein sequence ID" value="ESA07051.1"/>
    <property type="molecule type" value="Genomic_DNA"/>
</dbReference>
<organism evidence="1">
    <name type="scientific">Rhizophagus irregularis (strain DAOM 181602 / DAOM 197198 / MUCL 43194)</name>
    <name type="common">Arbuscular mycorrhizal fungus</name>
    <name type="synonym">Glomus intraradices</name>
    <dbReference type="NCBI Taxonomy" id="747089"/>
    <lineage>
        <taxon>Eukaryota</taxon>
        <taxon>Fungi</taxon>
        <taxon>Fungi incertae sedis</taxon>
        <taxon>Mucoromycota</taxon>
        <taxon>Glomeromycotina</taxon>
        <taxon>Glomeromycetes</taxon>
        <taxon>Glomerales</taxon>
        <taxon>Glomeraceae</taxon>
        <taxon>Rhizophagus</taxon>
    </lineage>
</organism>